<keyword evidence="2" id="KW-1185">Reference proteome</keyword>
<sequence length="78" mass="8574">MHHRIGHLLPADAFTPPVAQIYMFDGSSEVEVALRGMSMSSGLDLTTLGELQTIIHDINPLAQIYRSARAYANSSQEM</sequence>
<gene>
    <name evidence="1" type="ORF">PHMEG_00025751</name>
</gene>
<dbReference type="Proteomes" id="UP000198211">
    <property type="component" value="Unassembled WGS sequence"/>
</dbReference>
<organism evidence="1 2">
    <name type="scientific">Phytophthora megakarya</name>
    <dbReference type="NCBI Taxonomy" id="4795"/>
    <lineage>
        <taxon>Eukaryota</taxon>
        <taxon>Sar</taxon>
        <taxon>Stramenopiles</taxon>
        <taxon>Oomycota</taxon>
        <taxon>Peronosporomycetes</taxon>
        <taxon>Peronosporales</taxon>
        <taxon>Peronosporaceae</taxon>
        <taxon>Phytophthora</taxon>
    </lineage>
</organism>
<accession>A0A225VAX6</accession>
<dbReference type="OrthoDB" id="127066at2759"/>
<evidence type="ECO:0000313" key="1">
    <source>
        <dbReference type="EMBL" id="OWZ02651.1"/>
    </source>
</evidence>
<evidence type="ECO:0008006" key="3">
    <source>
        <dbReference type="Google" id="ProtNLM"/>
    </source>
</evidence>
<proteinExistence type="predicted"/>
<reference evidence="2" key="1">
    <citation type="submission" date="2017-03" db="EMBL/GenBank/DDBJ databases">
        <title>Phytopthora megakarya and P. palmivora, two closely related causual agents of cacao black pod achieved similar genome size and gene model numbers by different mechanisms.</title>
        <authorList>
            <person name="Ali S."/>
            <person name="Shao J."/>
            <person name="Larry D.J."/>
            <person name="Kronmiller B."/>
            <person name="Shen D."/>
            <person name="Strem M.D."/>
            <person name="Melnick R.L."/>
            <person name="Guiltinan M.J."/>
            <person name="Tyler B.M."/>
            <person name="Meinhardt L.W."/>
            <person name="Bailey B.A."/>
        </authorList>
    </citation>
    <scope>NUCLEOTIDE SEQUENCE [LARGE SCALE GENOMIC DNA]</scope>
    <source>
        <strain evidence="2">zdho120</strain>
    </source>
</reference>
<name>A0A225VAX6_9STRA</name>
<comment type="caution">
    <text evidence="1">The sequence shown here is derived from an EMBL/GenBank/DDBJ whole genome shotgun (WGS) entry which is preliminary data.</text>
</comment>
<dbReference type="EMBL" id="NBNE01006025">
    <property type="protein sequence ID" value="OWZ02651.1"/>
    <property type="molecule type" value="Genomic_DNA"/>
</dbReference>
<protein>
    <recommendedName>
        <fullName evidence="3">Helitron helicase</fullName>
    </recommendedName>
</protein>
<dbReference type="AlphaFoldDB" id="A0A225VAX6"/>
<evidence type="ECO:0000313" key="2">
    <source>
        <dbReference type="Proteomes" id="UP000198211"/>
    </source>
</evidence>